<dbReference type="AlphaFoldDB" id="A0AAN6M8G4"/>
<evidence type="ECO:0000256" key="2">
    <source>
        <dbReference type="ARBA" id="ARBA00009199"/>
    </source>
</evidence>
<sequence length="568" mass="62030">MSSLASALYARLHSSLASPSMLPSPPPSASIGSWKSIAQRAQNHRDETLAAVQPPISDITDIPQDSTSVPETILTADELSITESDPEKLITRMASGELSSVQVTNAFLRRAAIAQKLVNCVTELLPEAALGRAASLDAYLKEHGKPLPISTKEMINIAGLTCNAAFISWHDRVPDSNAHILDILLDAGCILYARTTQPQTLMHLETSSNYYGTTVNPFNRNLTSGGSSGGEGALVGMRGSCLGIGTDIGGSIRSPAANNGVYGLRPTSKRLPMQGMTATMLGSEHILPVIGPLSTSLGGIKLFMKTLLDAQPWIREPSLVPLPWKTAPQLPGSEKGKVKLRLGVLTDDHVVRPHPPIRRAINDIVSKLSGIPEIEVIPFVPYNHDEAWTIISSLYFADGGAEEKAAIGASREPWRPLSKFIITENPNVKALSIKEIWDLTIRRDEYRDGYARRWTESGIDVLLCPVGPGAAPPIDSARYWGYTAQWNLLDYPTLVAPVSKVLPTDVAETEYQPRNEQDRYNHQLYDAVKYANAPVSIQLVGRRYEDEKVVEAMEYLQEKLGLPWAEYV</sequence>
<dbReference type="PANTHER" id="PTHR46072">
    <property type="entry name" value="AMIDASE-RELATED-RELATED"/>
    <property type="match status" value="1"/>
</dbReference>
<dbReference type="Proteomes" id="UP001280581">
    <property type="component" value="Unassembled WGS sequence"/>
</dbReference>
<keyword evidence="4" id="KW-0378">Hydrolase</keyword>
<feature type="active site" description="Charge relay system" evidence="5">
    <location>
        <position position="152"/>
    </location>
</feature>
<evidence type="ECO:0000259" key="7">
    <source>
        <dbReference type="Pfam" id="PF01425"/>
    </source>
</evidence>
<evidence type="ECO:0000256" key="1">
    <source>
        <dbReference type="ARBA" id="ARBA00001311"/>
    </source>
</evidence>
<proteinExistence type="inferred from homology"/>
<dbReference type="GO" id="GO:0004040">
    <property type="term" value="F:amidase activity"/>
    <property type="evidence" value="ECO:0007669"/>
    <property type="project" value="UniProtKB-EC"/>
</dbReference>
<gene>
    <name evidence="8" type="ORF">GRF29_1g1788396</name>
</gene>
<keyword evidence="9" id="KW-1185">Reference proteome</keyword>
<comment type="similarity">
    <text evidence="2">Belongs to the amidase family.</text>
</comment>
<evidence type="ECO:0000256" key="4">
    <source>
        <dbReference type="ARBA" id="ARBA00022801"/>
    </source>
</evidence>
<feature type="domain" description="Amidase" evidence="7">
    <location>
        <begin position="103"/>
        <end position="549"/>
    </location>
</feature>
<comment type="catalytic activity">
    <reaction evidence="1">
        <text>a monocarboxylic acid amide + H2O = a monocarboxylate + NH4(+)</text>
        <dbReference type="Rhea" id="RHEA:12020"/>
        <dbReference type="ChEBI" id="CHEBI:15377"/>
        <dbReference type="ChEBI" id="CHEBI:28938"/>
        <dbReference type="ChEBI" id="CHEBI:35757"/>
        <dbReference type="ChEBI" id="CHEBI:83628"/>
        <dbReference type="EC" id="3.5.1.4"/>
    </reaction>
</comment>
<reference evidence="8 9" key="1">
    <citation type="submission" date="2021-02" db="EMBL/GenBank/DDBJ databases">
        <title>Genome assembly of Pseudopithomyces chartarum.</title>
        <authorList>
            <person name="Jauregui R."/>
            <person name="Singh J."/>
            <person name="Voisey C."/>
        </authorList>
    </citation>
    <scope>NUCLEOTIDE SEQUENCE [LARGE SCALE GENOMIC DNA]</scope>
    <source>
        <strain evidence="8 9">AGR01</strain>
    </source>
</reference>
<dbReference type="InterPro" id="IPR020556">
    <property type="entry name" value="Amidase_CS"/>
</dbReference>
<dbReference type="InterPro" id="IPR036928">
    <property type="entry name" value="AS_sf"/>
</dbReference>
<dbReference type="PIRSF" id="PIRSF001221">
    <property type="entry name" value="Amidase_fungi"/>
    <property type="match status" value="1"/>
</dbReference>
<evidence type="ECO:0000256" key="5">
    <source>
        <dbReference type="PIRSR" id="PIRSR001221-1"/>
    </source>
</evidence>
<feature type="binding site" evidence="6">
    <location>
        <begin position="248"/>
        <end position="251"/>
    </location>
    <ligand>
        <name>substrate</name>
    </ligand>
</feature>
<dbReference type="SUPFAM" id="SSF75304">
    <property type="entry name" value="Amidase signature (AS) enzymes"/>
    <property type="match status" value="1"/>
</dbReference>
<organism evidence="8 9">
    <name type="scientific">Pseudopithomyces chartarum</name>
    <dbReference type="NCBI Taxonomy" id="1892770"/>
    <lineage>
        <taxon>Eukaryota</taxon>
        <taxon>Fungi</taxon>
        <taxon>Dikarya</taxon>
        <taxon>Ascomycota</taxon>
        <taxon>Pezizomycotina</taxon>
        <taxon>Dothideomycetes</taxon>
        <taxon>Pleosporomycetidae</taxon>
        <taxon>Pleosporales</taxon>
        <taxon>Massarineae</taxon>
        <taxon>Didymosphaeriaceae</taxon>
        <taxon>Pseudopithomyces</taxon>
    </lineage>
</organism>
<dbReference type="Pfam" id="PF01425">
    <property type="entry name" value="Amidase"/>
    <property type="match status" value="1"/>
</dbReference>
<feature type="active site" description="Acyl-ester intermediate" evidence="5">
    <location>
        <position position="251"/>
    </location>
</feature>
<evidence type="ECO:0000256" key="6">
    <source>
        <dbReference type="PIRSR" id="PIRSR001221-2"/>
    </source>
</evidence>
<dbReference type="PANTHER" id="PTHR46072:SF4">
    <property type="entry name" value="AMIDASE C550.07-RELATED"/>
    <property type="match status" value="1"/>
</dbReference>
<dbReference type="PROSITE" id="PS00571">
    <property type="entry name" value="AMIDASES"/>
    <property type="match status" value="1"/>
</dbReference>
<dbReference type="EC" id="3.5.1.4" evidence="3"/>
<dbReference type="EMBL" id="WVTA01000001">
    <property type="protein sequence ID" value="KAK3217047.1"/>
    <property type="molecule type" value="Genomic_DNA"/>
</dbReference>
<evidence type="ECO:0000313" key="8">
    <source>
        <dbReference type="EMBL" id="KAK3217047.1"/>
    </source>
</evidence>
<comment type="caution">
    <text evidence="8">The sequence shown here is derived from an EMBL/GenBank/DDBJ whole genome shotgun (WGS) entry which is preliminary data.</text>
</comment>
<feature type="binding site" evidence="6">
    <location>
        <position position="227"/>
    </location>
    <ligand>
        <name>substrate</name>
    </ligand>
</feature>
<name>A0AAN6M8G4_9PLEO</name>
<dbReference type="InterPro" id="IPR023631">
    <property type="entry name" value="Amidase_dom"/>
</dbReference>
<evidence type="ECO:0000256" key="3">
    <source>
        <dbReference type="ARBA" id="ARBA00012922"/>
    </source>
</evidence>
<feature type="active site" description="Charge relay system" evidence="5">
    <location>
        <position position="227"/>
    </location>
</feature>
<protein>
    <recommendedName>
        <fullName evidence="3">amidase</fullName>
        <ecNumber evidence="3">3.5.1.4</ecNumber>
    </recommendedName>
</protein>
<feature type="binding site" evidence="6">
    <location>
        <position position="201"/>
    </location>
    <ligand>
        <name>substrate</name>
    </ligand>
</feature>
<accession>A0AAN6M8G4</accession>
<evidence type="ECO:0000313" key="9">
    <source>
        <dbReference type="Proteomes" id="UP001280581"/>
    </source>
</evidence>
<dbReference type="Gene3D" id="3.90.1300.10">
    <property type="entry name" value="Amidase signature (AS) domain"/>
    <property type="match status" value="1"/>
</dbReference>